<dbReference type="SUPFAM" id="SSF52540">
    <property type="entry name" value="P-loop containing nucleoside triphosphate hydrolases"/>
    <property type="match status" value="1"/>
</dbReference>
<organism evidence="2 3">
    <name type="scientific">Halosolutus amylolyticus</name>
    <dbReference type="NCBI Taxonomy" id="2932267"/>
    <lineage>
        <taxon>Archaea</taxon>
        <taxon>Methanobacteriati</taxon>
        <taxon>Methanobacteriota</taxon>
        <taxon>Stenosarchaea group</taxon>
        <taxon>Halobacteria</taxon>
        <taxon>Halobacteriales</taxon>
        <taxon>Natrialbaceae</taxon>
        <taxon>Halosolutus</taxon>
    </lineage>
</organism>
<dbReference type="InterPro" id="IPR015947">
    <property type="entry name" value="PUA-like_sf"/>
</dbReference>
<dbReference type="Gene3D" id="3.10.590.10">
    <property type="entry name" value="ph1033 like domains"/>
    <property type="match status" value="1"/>
</dbReference>
<dbReference type="InterPro" id="IPR002740">
    <property type="entry name" value="EVE_domain"/>
</dbReference>
<protein>
    <submittedName>
        <fullName evidence="2">AAA family ATPase</fullName>
    </submittedName>
</protein>
<dbReference type="EMBL" id="JBHSFA010000002">
    <property type="protein sequence ID" value="MFC4540801.1"/>
    <property type="molecule type" value="Genomic_DNA"/>
</dbReference>
<dbReference type="Pfam" id="PF01878">
    <property type="entry name" value="EVE"/>
    <property type="match status" value="1"/>
</dbReference>
<evidence type="ECO:0000313" key="2">
    <source>
        <dbReference type="EMBL" id="MFC4540801.1"/>
    </source>
</evidence>
<reference evidence="2 3" key="1">
    <citation type="journal article" date="2019" name="Int. J. Syst. Evol. Microbiol.">
        <title>The Global Catalogue of Microorganisms (GCM) 10K type strain sequencing project: providing services to taxonomists for standard genome sequencing and annotation.</title>
        <authorList>
            <consortium name="The Broad Institute Genomics Platform"/>
            <consortium name="The Broad Institute Genome Sequencing Center for Infectious Disease"/>
            <person name="Wu L."/>
            <person name="Ma J."/>
        </authorList>
    </citation>
    <scope>NUCLEOTIDE SEQUENCE [LARGE SCALE GENOMIC DNA]</scope>
    <source>
        <strain evidence="2 3">WLHS5</strain>
    </source>
</reference>
<dbReference type="Proteomes" id="UP001595898">
    <property type="component" value="Unassembled WGS sequence"/>
</dbReference>
<evidence type="ECO:0000313" key="3">
    <source>
        <dbReference type="Proteomes" id="UP001595898"/>
    </source>
</evidence>
<name>A0ABD5PJP2_9EURY</name>
<proteinExistence type="predicted"/>
<gene>
    <name evidence="2" type="ORF">ACFO5R_02520</name>
</gene>
<dbReference type="AlphaFoldDB" id="A0ABD5PJP2"/>
<evidence type="ECO:0000259" key="1">
    <source>
        <dbReference type="SMART" id="SM00382"/>
    </source>
</evidence>
<feature type="domain" description="AAA+ ATPase" evidence="1">
    <location>
        <begin position="774"/>
        <end position="955"/>
    </location>
</feature>
<dbReference type="Gene3D" id="3.40.50.300">
    <property type="entry name" value="P-loop containing nucleotide triphosphate hydrolases"/>
    <property type="match status" value="1"/>
</dbReference>
<dbReference type="PANTHER" id="PTHR37291:SF1">
    <property type="entry name" value="TYPE IV METHYL-DIRECTED RESTRICTION ENZYME ECOKMCRB SUBUNIT"/>
    <property type="match status" value="1"/>
</dbReference>
<accession>A0ABD5PJP2</accession>
<dbReference type="InterPro" id="IPR027417">
    <property type="entry name" value="P-loop_NTPase"/>
</dbReference>
<keyword evidence="3" id="KW-1185">Reference proteome</keyword>
<dbReference type="SMART" id="SM00382">
    <property type="entry name" value="AAA"/>
    <property type="match status" value="1"/>
</dbReference>
<dbReference type="Pfam" id="PF07728">
    <property type="entry name" value="AAA_5"/>
    <property type="match status" value="1"/>
</dbReference>
<dbReference type="PANTHER" id="PTHR37291">
    <property type="entry name" value="5-METHYLCYTOSINE-SPECIFIC RESTRICTION ENZYME B"/>
    <property type="match status" value="1"/>
</dbReference>
<dbReference type="InterPro" id="IPR011704">
    <property type="entry name" value="ATPase_dyneun-rel_AAA"/>
</dbReference>
<dbReference type="CDD" id="cd00009">
    <property type="entry name" value="AAA"/>
    <property type="match status" value="1"/>
</dbReference>
<dbReference type="InterPro" id="IPR052934">
    <property type="entry name" value="Methyl-DNA_Rec/Restrict_Enz"/>
</dbReference>
<dbReference type="InterPro" id="IPR003593">
    <property type="entry name" value="AAA+_ATPase"/>
</dbReference>
<dbReference type="RefSeq" id="WP_250138961.1">
    <property type="nucleotide sequence ID" value="NZ_JALIQP010000001.1"/>
</dbReference>
<comment type="caution">
    <text evidence="2">The sequence shown here is derived from an EMBL/GenBank/DDBJ whole genome shotgun (WGS) entry which is preliminary data.</text>
</comment>
<sequence>MTTTPSSLDLKQLVEKYIDDHDWGRDKAHVQNTSEAVRQLVEGLVETGSIDESAMRTVYNLCQNDNALKPETKKQRIDDLDIDANTKAPIKERIDEGTGIIGKGTYSVPIEGYEEEAFSLLATAIRSDDRTEIDAAIEEFAALEIEGIQNGIISPILYFLHPTKYPISNDRSRTGMQQFFNYEMSGRLTAYLDEVERFYEVRANYPFKEDFRHLDSFFNWIEQQESPLTESTSTPHVEIPSDVEIYWVNQHNPSEIEEEYLRAKTDGLWHHNLPKLSVGDVVFHNFDNELIGISTVADTAETYTSRGEEYYRVEVDLRSFGKPVVVDDDLKERLGQDDHRLEKYYPIDKNENLNEAYLANLSRSAAEFLLSQVDSVEATKPSDKASDAPKRIWQITPARGGTYWETWEQTGIASIGFGLDHKITDDVEDIDDVDELSEEELVEIAADTGDNHGRGMAYRFQYEIDEGDVIIAKQGRRSTSEPDVIYGIGVVTTDHHEKDFSEIHHTSIVDVDWKVTFGQSGVDVTVDSDSDSIKAYTLDTLDPEYYHQLASELAVEGDTDLDELLALVFDESTGIDESEIVTASEGADYFWISANPAIWEVDSIKDGGEVFYTAYNRKGNKRRIFGAFEEAAPGDKVLFYESHPVQAIVAEGTIVEGLHEGEHEKYDNPVKGITIEYSRPIENISWEQLTAVPDIEGAAPIKNRAQGSLFPLTEDEFETILALEDPIKDGVSQDAIDQLTAKLTTPEIEITVPDSLYFDNNDRLRREIEASLRSGKHIILTGPPGTGKTKLAQAICESATTYEQVDDYRFTTATSEWTAFDTIGGYVPSTSDGGQKLLFEPRLFLKCFRRDRVVNEWLIIDEINRSDIDKAFGQLFSVLSGDSTELPYERDRTVELLSLSESTTDEELADIIGNPDAFPVTPSWRLIATMNTYDKTSLYEMSYAFMRRFNFIHVGVPPLTNDGEVRTSLLDPNGADNYATAWLDDDETLRPVLQDIYPVIAVLWQRINEHRVIGPSIVYDIIRYLESYNDTDGEHINALTSAVVSLVYPQLEGMRPEQQKRLIRSLTDTNVATENGSVNLNLDGERLRQQASDFFGITFTDDS</sequence>
<dbReference type="SUPFAM" id="SSF88697">
    <property type="entry name" value="PUA domain-like"/>
    <property type="match status" value="1"/>
</dbReference>